<gene>
    <name evidence="17" type="ORF">IZ6_19940</name>
</gene>
<evidence type="ECO:0000256" key="7">
    <source>
        <dbReference type="ARBA" id="ARBA00022692"/>
    </source>
</evidence>
<feature type="transmembrane region" description="Helical" evidence="15">
    <location>
        <begin position="248"/>
        <end position="271"/>
    </location>
</feature>
<dbReference type="GO" id="GO:0005524">
    <property type="term" value="F:ATP binding"/>
    <property type="evidence" value="ECO:0007669"/>
    <property type="project" value="UniProtKB-KW"/>
</dbReference>
<feature type="transmembrane region" description="Helical" evidence="15">
    <location>
        <begin position="59"/>
        <end position="81"/>
    </location>
</feature>
<dbReference type="EMBL" id="AP023361">
    <property type="protein sequence ID" value="BCJ91259.1"/>
    <property type="molecule type" value="Genomic_DNA"/>
</dbReference>
<evidence type="ECO:0000256" key="11">
    <source>
        <dbReference type="ARBA" id="ARBA00022989"/>
    </source>
</evidence>
<keyword evidence="7 15" id="KW-0812">Transmembrane</keyword>
<keyword evidence="13 15" id="KW-0472">Membrane</keyword>
<keyword evidence="8" id="KW-0547">Nucleotide-binding</keyword>
<dbReference type="InterPro" id="IPR007895">
    <property type="entry name" value="MASE1"/>
</dbReference>
<evidence type="ECO:0000256" key="8">
    <source>
        <dbReference type="ARBA" id="ARBA00022741"/>
    </source>
</evidence>
<keyword evidence="11 15" id="KW-1133">Transmembrane helix</keyword>
<dbReference type="Proteomes" id="UP000515317">
    <property type="component" value="Chromosome"/>
</dbReference>
<dbReference type="CDD" id="cd00082">
    <property type="entry name" value="HisKA"/>
    <property type="match status" value="1"/>
</dbReference>
<keyword evidence="5" id="KW-0597">Phosphoprotein</keyword>
<dbReference type="InterPro" id="IPR036890">
    <property type="entry name" value="HATPase_C_sf"/>
</dbReference>
<evidence type="ECO:0000256" key="5">
    <source>
        <dbReference type="ARBA" id="ARBA00022553"/>
    </source>
</evidence>
<dbReference type="SMART" id="SM00387">
    <property type="entry name" value="HATPase_c"/>
    <property type="match status" value="1"/>
</dbReference>
<name>A0A6S6QQD9_9HYPH</name>
<keyword evidence="4" id="KW-1003">Cell membrane</keyword>
<keyword evidence="10" id="KW-0067">ATP-binding</keyword>
<keyword evidence="12" id="KW-0902">Two-component regulatory system</keyword>
<dbReference type="PANTHER" id="PTHR43065:SF10">
    <property type="entry name" value="PEROXIDE STRESS-ACTIVATED HISTIDINE KINASE MAK3"/>
    <property type="match status" value="1"/>
</dbReference>
<dbReference type="RefSeq" id="WP_222874920.1">
    <property type="nucleotide sequence ID" value="NZ_AP023361.1"/>
</dbReference>
<dbReference type="Pfam" id="PF02518">
    <property type="entry name" value="HATPase_c"/>
    <property type="match status" value="1"/>
</dbReference>
<protein>
    <recommendedName>
        <fullName evidence="3">histidine kinase</fullName>
        <ecNumber evidence="3">2.7.13.3</ecNumber>
    </recommendedName>
</protein>
<evidence type="ECO:0000256" key="4">
    <source>
        <dbReference type="ARBA" id="ARBA00022475"/>
    </source>
</evidence>
<evidence type="ECO:0000256" key="10">
    <source>
        <dbReference type="ARBA" id="ARBA00022840"/>
    </source>
</evidence>
<evidence type="ECO:0000256" key="13">
    <source>
        <dbReference type="ARBA" id="ARBA00023136"/>
    </source>
</evidence>
<feature type="transmembrane region" description="Helical" evidence="15">
    <location>
        <begin position="130"/>
        <end position="150"/>
    </location>
</feature>
<reference evidence="17 18" key="1">
    <citation type="submission" date="2020-08" db="EMBL/GenBank/DDBJ databases">
        <title>Genome sequence of Rhizobiales bacterium strain IZ6.</title>
        <authorList>
            <person name="Nakai R."/>
            <person name="Naganuma T."/>
        </authorList>
    </citation>
    <scope>NUCLEOTIDE SEQUENCE [LARGE SCALE GENOMIC DNA]</scope>
    <source>
        <strain evidence="17 18">IZ6</strain>
    </source>
</reference>
<keyword evidence="9" id="KW-0418">Kinase</keyword>
<keyword evidence="6" id="KW-0808">Transferase</keyword>
<evidence type="ECO:0000259" key="16">
    <source>
        <dbReference type="PROSITE" id="PS50109"/>
    </source>
</evidence>
<dbReference type="AlphaFoldDB" id="A0A6S6QQD9"/>
<comment type="catalytic activity">
    <reaction evidence="1">
        <text>ATP + protein L-histidine = ADP + protein N-phospho-L-histidine.</text>
        <dbReference type="EC" id="2.7.13.3"/>
    </reaction>
</comment>
<evidence type="ECO:0000256" key="12">
    <source>
        <dbReference type="ARBA" id="ARBA00023012"/>
    </source>
</evidence>
<evidence type="ECO:0000313" key="17">
    <source>
        <dbReference type="EMBL" id="BCJ91259.1"/>
    </source>
</evidence>
<organism evidence="17 18">
    <name type="scientific">Terrihabitans soli</name>
    <dbReference type="NCBI Taxonomy" id="708113"/>
    <lineage>
        <taxon>Bacteria</taxon>
        <taxon>Pseudomonadati</taxon>
        <taxon>Pseudomonadota</taxon>
        <taxon>Alphaproteobacteria</taxon>
        <taxon>Hyphomicrobiales</taxon>
        <taxon>Terrihabitans</taxon>
    </lineage>
</organism>
<proteinExistence type="predicted"/>
<dbReference type="InterPro" id="IPR004358">
    <property type="entry name" value="Sig_transdc_His_kin-like_C"/>
</dbReference>
<dbReference type="InterPro" id="IPR005467">
    <property type="entry name" value="His_kinase_dom"/>
</dbReference>
<feature type="transmembrane region" description="Helical" evidence="15">
    <location>
        <begin position="162"/>
        <end position="182"/>
    </location>
</feature>
<evidence type="ECO:0000256" key="3">
    <source>
        <dbReference type="ARBA" id="ARBA00012438"/>
    </source>
</evidence>
<feature type="domain" description="Histidine kinase" evidence="16">
    <location>
        <begin position="330"/>
        <end position="545"/>
    </location>
</feature>
<dbReference type="Gene3D" id="1.10.287.130">
    <property type="match status" value="1"/>
</dbReference>
<dbReference type="EC" id="2.7.13.3" evidence="3"/>
<evidence type="ECO:0000256" key="14">
    <source>
        <dbReference type="SAM" id="Coils"/>
    </source>
</evidence>
<dbReference type="SUPFAM" id="SSF55874">
    <property type="entry name" value="ATPase domain of HSP90 chaperone/DNA topoisomerase II/histidine kinase"/>
    <property type="match status" value="1"/>
</dbReference>
<dbReference type="PANTHER" id="PTHR43065">
    <property type="entry name" value="SENSOR HISTIDINE KINASE"/>
    <property type="match status" value="1"/>
</dbReference>
<dbReference type="InterPro" id="IPR003594">
    <property type="entry name" value="HATPase_dom"/>
</dbReference>
<dbReference type="GO" id="GO:0005886">
    <property type="term" value="C:plasma membrane"/>
    <property type="evidence" value="ECO:0007669"/>
    <property type="project" value="UniProtKB-SubCell"/>
</dbReference>
<keyword evidence="18" id="KW-1185">Reference proteome</keyword>
<dbReference type="SMART" id="SM00388">
    <property type="entry name" value="HisKA"/>
    <property type="match status" value="1"/>
</dbReference>
<evidence type="ECO:0000256" key="6">
    <source>
        <dbReference type="ARBA" id="ARBA00022679"/>
    </source>
</evidence>
<evidence type="ECO:0000256" key="2">
    <source>
        <dbReference type="ARBA" id="ARBA00004651"/>
    </source>
</evidence>
<feature type="coiled-coil region" evidence="14">
    <location>
        <begin position="294"/>
        <end position="321"/>
    </location>
</feature>
<evidence type="ECO:0000256" key="15">
    <source>
        <dbReference type="SAM" id="Phobius"/>
    </source>
</evidence>
<feature type="transmembrane region" description="Helical" evidence="15">
    <location>
        <begin position="93"/>
        <end position="118"/>
    </location>
</feature>
<dbReference type="Pfam" id="PF05231">
    <property type="entry name" value="MASE1"/>
    <property type="match status" value="1"/>
</dbReference>
<dbReference type="PRINTS" id="PR00344">
    <property type="entry name" value="BCTRLSENSOR"/>
</dbReference>
<dbReference type="InterPro" id="IPR036097">
    <property type="entry name" value="HisK_dim/P_sf"/>
</dbReference>
<sequence>MDANRSWNFTELLGWPRAIRVRLVLAILLILVYLLLEWFSFLQDFRGLPVSPWNPGLGVLFAFMLARRLAYGFVLFAAILASELFLLEMRTPWPVVTIIAAIASGIYTMAAAAIRSIVRDGLEFDRVRDIGTLAAVGAIASLISAALLSATFIPGLVQQRSIMLQMFVGDLTGIMVMTPLALRLLRMNYDNLFRRGNVAKYAEAPLHVLAIGLTLAVISQTGLDEAYILVVPIVITAVRYGFDGACVAIAGIQFGLGIMLHAMGAGADAFFEFQTTMLALTAAGLSVGAEVNARIRADNLARKAEAELQKAKEANVQAERFAIVEGMASALAHEINQPMTAIRALVRSSQVLIDSEKPDLPRASTNLGTVIVQVDHAAAVLRKMRDFLKRRQLDLKRTSTHDLLARAPMLSRSQIPGDIAIGSEIGEEYFVDVDPVQINQVFLNLIHNSAQAIRSAPTIQGRIELGAVKKSDPERVEFFVRDNGPGVPPKRAKSLFEPLKTSKGDGLGLGLAICANIVEAHGGQIRLESGKPGATEFRFWVPLKR</sequence>
<dbReference type="KEGG" id="tso:IZ6_19940"/>
<evidence type="ECO:0000256" key="1">
    <source>
        <dbReference type="ARBA" id="ARBA00000085"/>
    </source>
</evidence>
<accession>A0A6S6QQD9</accession>
<evidence type="ECO:0000313" key="18">
    <source>
        <dbReference type="Proteomes" id="UP000515317"/>
    </source>
</evidence>
<feature type="transmembrane region" description="Helical" evidence="15">
    <location>
        <begin position="21"/>
        <end position="39"/>
    </location>
</feature>
<dbReference type="Gene3D" id="3.30.565.10">
    <property type="entry name" value="Histidine kinase-like ATPase, C-terminal domain"/>
    <property type="match status" value="1"/>
</dbReference>
<dbReference type="SUPFAM" id="SSF47384">
    <property type="entry name" value="Homodimeric domain of signal transducing histidine kinase"/>
    <property type="match status" value="1"/>
</dbReference>
<evidence type="ECO:0000256" key="9">
    <source>
        <dbReference type="ARBA" id="ARBA00022777"/>
    </source>
</evidence>
<dbReference type="InterPro" id="IPR003661">
    <property type="entry name" value="HisK_dim/P_dom"/>
</dbReference>
<comment type="subcellular location">
    <subcellularLocation>
        <location evidence="2">Cell membrane</location>
        <topology evidence="2">Multi-pass membrane protein</topology>
    </subcellularLocation>
</comment>
<dbReference type="PROSITE" id="PS50109">
    <property type="entry name" value="HIS_KIN"/>
    <property type="match status" value="1"/>
</dbReference>
<keyword evidence="14" id="KW-0175">Coiled coil</keyword>
<dbReference type="GO" id="GO:0000155">
    <property type="term" value="F:phosphorelay sensor kinase activity"/>
    <property type="evidence" value="ECO:0007669"/>
    <property type="project" value="InterPro"/>
</dbReference>